<sequence>MDIWKSSNISNAYTTRPCTIETGGATRCSSAKDYGVGDNRYDGVGDKDGCDFSPYRMGNETFFSSGSGFTIDTTKKFTVVTRFITDDNTAEGAEGTLTDIKRFYVQDGVTHAMTQSPCSAIKDMNLLTDTKRSAAKQIFGDEDDHKVKVASSRPART</sequence>
<evidence type="ECO:0000256" key="5">
    <source>
        <dbReference type="ARBA" id="ARBA00022801"/>
    </source>
</evidence>
<name>A0ABD3EUJ4_9STRA</name>
<gene>
    <name evidence="10" type="ORF">V7S43_016956</name>
</gene>
<dbReference type="GO" id="GO:0016162">
    <property type="term" value="F:cellulose 1,4-beta-cellobiosidase activity"/>
    <property type="evidence" value="ECO:0007669"/>
    <property type="project" value="UniProtKB-EC"/>
</dbReference>
<protein>
    <recommendedName>
        <fullName evidence="3">cellulose 1,4-beta-cellobiosidase (non-reducing end)</fullName>
        <ecNumber evidence="3">3.2.1.91</ecNumber>
    </recommendedName>
</protein>
<evidence type="ECO:0000256" key="4">
    <source>
        <dbReference type="ARBA" id="ARBA00022729"/>
    </source>
</evidence>
<keyword evidence="8" id="KW-0326">Glycosidase</keyword>
<evidence type="ECO:0000256" key="1">
    <source>
        <dbReference type="ARBA" id="ARBA00001641"/>
    </source>
</evidence>
<dbReference type="InterPro" id="IPR013320">
    <property type="entry name" value="ConA-like_dom_sf"/>
</dbReference>
<comment type="caution">
    <text evidence="10">The sequence shown here is derived from an EMBL/GenBank/DDBJ whole genome shotgun (WGS) entry which is preliminary data.</text>
</comment>
<dbReference type="PANTHER" id="PTHR33753">
    <property type="entry name" value="1,4-BETA-D-GLUCAN CELLOBIOHYDROLASE B"/>
    <property type="match status" value="1"/>
</dbReference>
<dbReference type="EMBL" id="JBIMZQ010000057">
    <property type="protein sequence ID" value="KAL3658113.1"/>
    <property type="molecule type" value="Genomic_DNA"/>
</dbReference>
<dbReference type="PANTHER" id="PTHR33753:SF2">
    <property type="entry name" value="GLYCOSIDE HYDROLASE FAMILY 7 PROTEIN"/>
    <property type="match status" value="1"/>
</dbReference>
<keyword evidence="6" id="KW-0136">Cellulose degradation</keyword>
<proteinExistence type="inferred from homology"/>
<dbReference type="EC" id="3.2.1.91" evidence="3"/>
<keyword evidence="9" id="KW-0624">Polysaccharide degradation</keyword>
<keyword evidence="7" id="KW-0119">Carbohydrate metabolism</keyword>
<dbReference type="SUPFAM" id="SSF49899">
    <property type="entry name" value="Concanavalin A-like lectins/glucanases"/>
    <property type="match status" value="1"/>
</dbReference>
<dbReference type="Gene3D" id="2.70.100.10">
    <property type="entry name" value="Glycoside hydrolase, family 7, domain"/>
    <property type="match status" value="1"/>
</dbReference>
<accession>A0ABD3EUJ4</accession>
<dbReference type="Pfam" id="PF00840">
    <property type="entry name" value="Glyco_hydro_7"/>
    <property type="match status" value="1"/>
</dbReference>
<reference evidence="10 11" key="1">
    <citation type="submission" date="2024-09" db="EMBL/GenBank/DDBJ databases">
        <title>Genome sequencing and assembly of Phytophthora oleae, isolate VK10A, causative agent of rot of olive drupes.</title>
        <authorList>
            <person name="Conti Taguali S."/>
            <person name="Riolo M."/>
            <person name="La Spada F."/>
            <person name="Cacciola S.O."/>
            <person name="Dionisio G."/>
        </authorList>
    </citation>
    <scope>NUCLEOTIDE SEQUENCE [LARGE SCALE GENOMIC DNA]</scope>
    <source>
        <strain evidence="10 11">VK10A</strain>
    </source>
</reference>
<evidence type="ECO:0000256" key="9">
    <source>
        <dbReference type="ARBA" id="ARBA00023326"/>
    </source>
</evidence>
<keyword evidence="5" id="KW-0378">Hydrolase</keyword>
<evidence type="ECO:0000256" key="3">
    <source>
        <dbReference type="ARBA" id="ARBA00012561"/>
    </source>
</evidence>
<dbReference type="Proteomes" id="UP001632037">
    <property type="component" value="Unassembled WGS sequence"/>
</dbReference>
<dbReference type="InterPro" id="IPR037019">
    <property type="entry name" value="Glyco_hydro_7_sf"/>
</dbReference>
<evidence type="ECO:0000313" key="11">
    <source>
        <dbReference type="Proteomes" id="UP001632037"/>
    </source>
</evidence>
<dbReference type="GO" id="GO:0030245">
    <property type="term" value="P:cellulose catabolic process"/>
    <property type="evidence" value="ECO:0007669"/>
    <property type="project" value="UniProtKB-KW"/>
</dbReference>
<keyword evidence="11" id="KW-1185">Reference proteome</keyword>
<dbReference type="InterPro" id="IPR001722">
    <property type="entry name" value="Glyco_hydro_7"/>
</dbReference>
<organism evidence="10 11">
    <name type="scientific">Phytophthora oleae</name>
    <dbReference type="NCBI Taxonomy" id="2107226"/>
    <lineage>
        <taxon>Eukaryota</taxon>
        <taxon>Sar</taxon>
        <taxon>Stramenopiles</taxon>
        <taxon>Oomycota</taxon>
        <taxon>Peronosporomycetes</taxon>
        <taxon>Peronosporales</taxon>
        <taxon>Peronosporaceae</taxon>
        <taxon>Phytophthora</taxon>
    </lineage>
</organism>
<evidence type="ECO:0000256" key="6">
    <source>
        <dbReference type="ARBA" id="ARBA00023001"/>
    </source>
</evidence>
<dbReference type="AlphaFoldDB" id="A0ABD3EUJ4"/>
<comment type="similarity">
    <text evidence="2">Belongs to the glycosyl hydrolase 7 (cellulase C) family.</text>
</comment>
<evidence type="ECO:0000256" key="2">
    <source>
        <dbReference type="ARBA" id="ARBA00006044"/>
    </source>
</evidence>
<evidence type="ECO:0000256" key="7">
    <source>
        <dbReference type="ARBA" id="ARBA00023277"/>
    </source>
</evidence>
<evidence type="ECO:0000256" key="8">
    <source>
        <dbReference type="ARBA" id="ARBA00023295"/>
    </source>
</evidence>
<evidence type="ECO:0000313" key="10">
    <source>
        <dbReference type="EMBL" id="KAL3658113.1"/>
    </source>
</evidence>
<keyword evidence="4" id="KW-0732">Signal</keyword>
<comment type="catalytic activity">
    <reaction evidence="1">
        <text>Hydrolysis of (1-&gt;4)-beta-D-glucosidic linkages in cellulose and cellotetraose, releasing cellobiose from the non-reducing ends of the chains.</text>
        <dbReference type="EC" id="3.2.1.91"/>
    </reaction>
</comment>